<sequence length="171" mass="17742">MNIRKRRIRRAAVAVCATALTTLTVSGGGPPGGGPQPGDSGRDGRTIRVETNLRVSEELDLGASGRSVGDQFIFSGDLLSVEDSDGSTVGTIGGYCVITEVERNAGQCSLTAVLDGGQITVQGEQEGIPTPSAVTNAITGGTGEFRNAQGEMALEFQTPVVWRLTFTLTGR</sequence>
<dbReference type="EMBL" id="JAVREL010000006">
    <property type="protein sequence ID" value="MDT0343618.1"/>
    <property type="molecule type" value="Genomic_DNA"/>
</dbReference>
<feature type="region of interest" description="Disordered" evidence="1">
    <location>
        <begin position="24"/>
        <end position="45"/>
    </location>
</feature>
<dbReference type="InterPro" id="IPR044859">
    <property type="entry name" value="Allene_oxi_cyc_Dirigent"/>
</dbReference>
<dbReference type="Gene3D" id="2.40.480.10">
    <property type="entry name" value="Allene oxide cyclase-like"/>
    <property type="match status" value="1"/>
</dbReference>
<dbReference type="InterPro" id="IPR034871">
    <property type="entry name" value="Allene_oxi_cyc_sf"/>
</dbReference>
<evidence type="ECO:0000256" key="1">
    <source>
        <dbReference type="SAM" id="MobiDB-lite"/>
    </source>
</evidence>
<dbReference type="SUPFAM" id="SSF141493">
    <property type="entry name" value="Allene oxide cyclase-like"/>
    <property type="match status" value="1"/>
</dbReference>
<keyword evidence="2" id="KW-0732">Signal</keyword>
<feature type="domain" description="Allene oxide cyclase barrel-like" evidence="3">
    <location>
        <begin position="60"/>
        <end position="155"/>
    </location>
</feature>
<evidence type="ECO:0000313" key="4">
    <source>
        <dbReference type="EMBL" id="MDT0343618.1"/>
    </source>
</evidence>
<dbReference type="Proteomes" id="UP001183246">
    <property type="component" value="Unassembled WGS sequence"/>
</dbReference>
<accession>A0ABU2MQJ2</accession>
<gene>
    <name evidence="4" type="ORF">RM590_13495</name>
</gene>
<feature type="chain" id="PRO_5046000042" description="Allene oxide cyclase barrel-like domain-containing protein" evidence="2">
    <location>
        <begin position="28"/>
        <end position="171"/>
    </location>
</feature>
<protein>
    <recommendedName>
        <fullName evidence="3">Allene oxide cyclase barrel-like domain-containing protein</fullName>
    </recommendedName>
</protein>
<evidence type="ECO:0000256" key="2">
    <source>
        <dbReference type="SAM" id="SignalP"/>
    </source>
</evidence>
<comment type="caution">
    <text evidence="4">The sequence shown here is derived from an EMBL/GenBank/DDBJ whole genome shotgun (WGS) entry which is preliminary data.</text>
</comment>
<reference evidence="5" key="1">
    <citation type="submission" date="2023-07" db="EMBL/GenBank/DDBJ databases">
        <title>30 novel species of actinomycetes from the DSMZ collection.</title>
        <authorList>
            <person name="Nouioui I."/>
        </authorList>
    </citation>
    <scope>NUCLEOTIDE SEQUENCE [LARGE SCALE GENOMIC DNA]</scope>
    <source>
        <strain evidence="5">DSM 44938</strain>
    </source>
</reference>
<feature type="signal peptide" evidence="2">
    <location>
        <begin position="1"/>
        <end position="27"/>
    </location>
</feature>
<proteinExistence type="predicted"/>
<evidence type="ECO:0000313" key="5">
    <source>
        <dbReference type="Proteomes" id="UP001183246"/>
    </source>
</evidence>
<dbReference type="RefSeq" id="WP_311704754.1">
    <property type="nucleotide sequence ID" value="NZ_JAVREL010000006.1"/>
</dbReference>
<evidence type="ECO:0000259" key="3">
    <source>
        <dbReference type="Pfam" id="PF18678"/>
    </source>
</evidence>
<organism evidence="4 5">
    <name type="scientific">Streptomyces litchfieldiae</name>
    <dbReference type="NCBI Taxonomy" id="3075543"/>
    <lineage>
        <taxon>Bacteria</taxon>
        <taxon>Bacillati</taxon>
        <taxon>Actinomycetota</taxon>
        <taxon>Actinomycetes</taxon>
        <taxon>Kitasatosporales</taxon>
        <taxon>Streptomycetaceae</taxon>
        <taxon>Streptomyces</taxon>
    </lineage>
</organism>
<keyword evidence="5" id="KW-1185">Reference proteome</keyword>
<dbReference type="InterPro" id="IPR041013">
    <property type="entry name" value="AOC-like"/>
</dbReference>
<dbReference type="Pfam" id="PF18678">
    <property type="entry name" value="AOC_like"/>
    <property type="match status" value="1"/>
</dbReference>
<name>A0ABU2MQJ2_9ACTN</name>